<keyword evidence="1" id="KW-0472">Membrane</keyword>
<feature type="transmembrane region" description="Helical" evidence="1">
    <location>
        <begin position="98"/>
        <end position="118"/>
    </location>
</feature>
<organism evidence="2">
    <name type="scientific">Caulobacter sp. 602-2</name>
    <dbReference type="NCBI Taxonomy" id="2710887"/>
    <lineage>
        <taxon>Bacteria</taxon>
        <taxon>Pseudomonadati</taxon>
        <taxon>Pseudomonadota</taxon>
        <taxon>Alphaproteobacteria</taxon>
        <taxon>Caulobacterales</taxon>
        <taxon>Caulobacteraceae</taxon>
        <taxon>Caulobacter</taxon>
    </lineage>
</organism>
<keyword evidence="1" id="KW-1133">Transmembrane helix</keyword>
<proteinExistence type="predicted"/>
<feature type="transmembrane region" description="Helical" evidence="1">
    <location>
        <begin position="41"/>
        <end position="61"/>
    </location>
</feature>
<dbReference type="RefSeq" id="WP_165259232.1">
    <property type="nucleotide sequence ID" value="NZ_JAAKGT010000005.1"/>
</dbReference>
<evidence type="ECO:0000256" key="1">
    <source>
        <dbReference type="SAM" id="Phobius"/>
    </source>
</evidence>
<protein>
    <submittedName>
        <fullName evidence="2">Uncharacterized protein</fullName>
    </submittedName>
</protein>
<dbReference type="EMBL" id="JAAKGT010000005">
    <property type="protein sequence ID" value="NGM50545.1"/>
    <property type="molecule type" value="Genomic_DNA"/>
</dbReference>
<keyword evidence="1" id="KW-0812">Transmembrane</keyword>
<accession>A0A6G4QZ76</accession>
<dbReference type="AlphaFoldDB" id="A0A6G4QZ76"/>
<name>A0A6G4QZ76_9CAUL</name>
<evidence type="ECO:0000313" key="2">
    <source>
        <dbReference type="EMBL" id="NGM50545.1"/>
    </source>
</evidence>
<gene>
    <name evidence="2" type="ORF">G5B46_13085</name>
</gene>
<feature type="transmembrane region" description="Helical" evidence="1">
    <location>
        <begin position="130"/>
        <end position="149"/>
    </location>
</feature>
<comment type="caution">
    <text evidence="2">The sequence shown here is derived from an EMBL/GenBank/DDBJ whole genome shotgun (WGS) entry which is preliminary data.</text>
</comment>
<sequence>MSASDTPSTIDFPFARRLSWRLAVASVGVTMWALFAPRPYALVIGLCALAPWVAVILIRLRPELSLLGGERKAGAEELAMAWAAPATALFVRSLDHDFLNPAALIVASILPGAALWTAMRLADRRRQSRTTMICSALVAGLWGWGVLAYTDVALNRGRFEIATGQITNMALSSREQGLMDVVAVIDGRQRSFDDMPVSGAVYASHHMGGTVCLEIHTGLLGVRHAYARACPLL</sequence>
<reference evidence="2" key="1">
    <citation type="submission" date="2020-02" db="EMBL/GenBank/DDBJ databases">
        <authorList>
            <person name="Gao J."/>
            <person name="Sun J."/>
        </authorList>
    </citation>
    <scope>NUCLEOTIDE SEQUENCE</scope>
    <source>
        <strain evidence="2">602-2</strain>
    </source>
</reference>